<dbReference type="Proteomes" id="UP000235861">
    <property type="component" value="Unassembled WGS sequence"/>
</dbReference>
<evidence type="ECO:0000256" key="1">
    <source>
        <dbReference type="SAM" id="MobiDB-lite"/>
    </source>
</evidence>
<name>A0A2H9U8Q7_9GAMM</name>
<dbReference type="EMBL" id="PGGC01000013">
    <property type="protein sequence ID" value="PJG60427.1"/>
    <property type="molecule type" value="Genomic_DNA"/>
</dbReference>
<evidence type="ECO:0000313" key="2">
    <source>
        <dbReference type="EMBL" id="PJG60427.1"/>
    </source>
</evidence>
<keyword evidence="3" id="KW-1185">Reference proteome</keyword>
<proteinExistence type="predicted"/>
<evidence type="ECO:0000313" key="3">
    <source>
        <dbReference type="Proteomes" id="UP000235861"/>
    </source>
</evidence>
<organism evidence="2 3">
    <name type="scientific">Aeromonas cavernicola</name>
    <dbReference type="NCBI Taxonomy" id="1006623"/>
    <lineage>
        <taxon>Bacteria</taxon>
        <taxon>Pseudomonadati</taxon>
        <taxon>Pseudomonadota</taxon>
        <taxon>Gammaproteobacteria</taxon>
        <taxon>Aeromonadales</taxon>
        <taxon>Aeromonadaceae</taxon>
        <taxon>Aeromonas</taxon>
    </lineage>
</organism>
<reference evidence="2 3" key="1">
    <citation type="submission" date="2017-11" db="EMBL/GenBank/DDBJ databases">
        <title>Draft genome sequence of environmental isolate Aeromonas cavernicola sp. nov. MDC 2508.</title>
        <authorList>
            <person name="Colston S.M."/>
            <person name="Navarro A."/>
            <person name="Martinez-Murcia A.J."/>
            <person name="Graf J."/>
        </authorList>
    </citation>
    <scope>NUCLEOTIDE SEQUENCE [LARGE SCALE GENOMIC DNA]</scope>
    <source>
        <strain evidence="2 3">MDC 2508</strain>
    </source>
</reference>
<gene>
    <name evidence="2" type="ORF">CUC53_01940</name>
</gene>
<protein>
    <submittedName>
        <fullName evidence="2">Uncharacterized protein</fullName>
    </submittedName>
</protein>
<sequence>MGGHKPDDELDDEWDSESWEDELDQWEDEIWLDDEPLDDQ</sequence>
<feature type="region of interest" description="Disordered" evidence="1">
    <location>
        <begin position="1"/>
        <end position="21"/>
    </location>
</feature>
<feature type="compositionally biased region" description="Acidic residues" evidence="1">
    <location>
        <begin position="8"/>
        <end position="21"/>
    </location>
</feature>
<dbReference type="RefSeq" id="WP_272896743.1">
    <property type="nucleotide sequence ID" value="NZ_PGGC01000013.1"/>
</dbReference>
<accession>A0A2H9U8Q7</accession>
<dbReference type="AlphaFoldDB" id="A0A2H9U8Q7"/>
<comment type="caution">
    <text evidence="2">The sequence shown here is derived from an EMBL/GenBank/DDBJ whole genome shotgun (WGS) entry which is preliminary data.</text>
</comment>